<evidence type="ECO:0000313" key="3">
    <source>
        <dbReference type="Proteomes" id="UP000734854"/>
    </source>
</evidence>
<proteinExistence type="predicted"/>
<sequence length="162" mass="18440">MDPDTGKVNAPEEVWAEFYMKNKREYKSIRKEGCDHFHILSEVFSGTTATGDMHRASTQLPPTSDEERELEEAFINRGDFNDQEPIPIDSSQTAQMGSIRDEIASNMWNDYTVTSVGFDFVMLVIIGLYLIVLFTVLVIATRGFDELLLMIRRPPTRKSKVA</sequence>
<comment type="caution">
    <text evidence="2">The sequence shown here is derived from an EMBL/GenBank/DDBJ whole genome shotgun (WGS) entry which is preliminary data.</text>
</comment>
<accession>A0A8J5GEX7</accession>
<keyword evidence="1" id="KW-0812">Transmembrane</keyword>
<feature type="transmembrane region" description="Helical" evidence="1">
    <location>
        <begin position="120"/>
        <end position="144"/>
    </location>
</feature>
<dbReference type="Proteomes" id="UP000734854">
    <property type="component" value="Unassembled WGS sequence"/>
</dbReference>
<evidence type="ECO:0000256" key="1">
    <source>
        <dbReference type="SAM" id="Phobius"/>
    </source>
</evidence>
<name>A0A8J5GEX7_ZINOF</name>
<reference evidence="2 3" key="1">
    <citation type="submission" date="2020-08" db="EMBL/GenBank/DDBJ databases">
        <title>Plant Genome Project.</title>
        <authorList>
            <person name="Zhang R.-G."/>
        </authorList>
    </citation>
    <scope>NUCLEOTIDE SEQUENCE [LARGE SCALE GENOMIC DNA]</scope>
    <source>
        <tissue evidence="2">Rhizome</tissue>
    </source>
</reference>
<dbReference type="InterPro" id="IPR045026">
    <property type="entry name" value="LIMYB"/>
</dbReference>
<dbReference type="EMBL" id="JACMSC010000010">
    <property type="protein sequence ID" value="KAG6503354.1"/>
    <property type="molecule type" value="Genomic_DNA"/>
</dbReference>
<keyword evidence="1" id="KW-0472">Membrane</keyword>
<protein>
    <submittedName>
        <fullName evidence="2">Uncharacterized protein</fullName>
    </submittedName>
</protein>
<organism evidence="2 3">
    <name type="scientific">Zingiber officinale</name>
    <name type="common">Ginger</name>
    <name type="synonym">Amomum zingiber</name>
    <dbReference type="NCBI Taxonomy" id="94328"/>
    <lineage>
        <taxon>Eukaryota</taxon>
        <taxon>Viridiplantae</taxon>
        <taxon>Streptophyta</taxon>
        <taxon>Embryophyta</taxon>
        <taxon>Tracheophyta</taxon>
        <taxon>Spermatophyta</taxon>
        <taxon>Magnoliopsida</taxon>
        <taxon>Liliopsida</taxon>
        <taxon>Zingiberales</taxon>
        <taxon>Zingiberaceae</taxon>
        <taxon>Zingiber</taxon>
    </lineage>
</organism>
<evidence type="ECO:0000313" key="2">
    <source>
        <dbReference type="EMBL" id="KAG6503354.1"/>
    </source>
</evidence>
<keyword evidence="1" id="KW-1133">Transmembrane helix</keyword>
<gene>
    <name evidence="2" type="ORF">ZIOFF_035666</name>
</gene>
<dbReference type="AlphaFoldDB" id="A0A8J5GEX7"/>
<dbReference type="PANTHER" id="PTHR47584">
    <property type="match status" value="1"/>
</dbReference>
<keyword evidence="3" id="KW-1185">Reference proteome</keyword>
<dbReference type="PANTHER" id="PTHR47584:SF14">
    <property type="entry name" value="L10-INTERACTING MYB DOMAIN-CONTAINING PROTEIN-LIKE"/>
    <property type="match status" value="1"/>
</dbReference>